<accession>A0A5B8YB32</accession>
<dbReference type="Proteomes" id="UP000315995">
    <property type="component" value="Chromosome"/>
</dbReference>
<evidence type="ECO:0000313" key="1">
    <source>
        <dbReference type="EMBL" id="QDG51688.1"/>
    </source>
</evidence>
<dbReference type="SUPFAM" id="SSF52540">
    <property type="entry name" value="P-loop containing nucleoside triphosphate hydrolases"/>
    <property type="match status" value="1"/>
</dbReference>
<dbReference type="GO" id="GO:0016740">
    <property type="term" value="F:transferase activity"/>
    <property type="evidence" value="ECO:0007669"/>
    <property type="project" value="UniProtKB-KW"/>
</dbReference>
<dbReference type="AlphaFoldDB" id="A0A4Y6PTR0"/>
<protein>
    <submittedName>
        <fullName evidence="1">Sulfotransferase</fullName>
    </submittedName>
</protein>
<reference evidence="1 2" key="1">
    <citation type="submission" date="2019-06" db="EMBL/GenBank/DDBJ databases">
        <title>Persicimonas caeni gen. nov., sp. nov., a predatory bacterium isolated from solar saltern.</title>
        <authorList>
            <person name="Wang S."/>
        </authorList>
    </citation>
    <scope>NUCLEOTIDE SEQUENCE [LARGE SCALE GENOMIC DNA]</scope>
    <source>
        <strain evidence="1 2">YN101</strain>
    </source>
</reference>
<sequence length="296" mass="34102">MTNSRTTRPPIIILGMHRSGTSMICRMLEQLGLFVGEQKDANNEAMFFLELNGWLLRQAGARWDIPEPFDYLLEFDQERELAVDYLRYLLRTPRLGSYIGWQRYLREPTPSSWDFPWGWKDPRNTFTLPLWLEVFPEARMVHIHRHGVDVARSLQTRRDKKFAAGRATYERMRGKFAPIYWLRQKQSGFGGSLRCASLEGGFSLWEAYMHRAQQNLAGLDDRAIEIQYEDFLAEPAQQLERLCEFCSLDASAQDIRGVASNVRAGRAFAFTDDADAVAFADGVRERLDAFGYGASH</sequence>
<keyword evidence="1" id="KW-0808">Transferase</keyword>
<dbReference type="InterPro" id="IPR027417">
    <property type="entry name" value="P-loop_NTPase"/>
</dbReference>
<dbReference type="RefSeq" id="WP_141198168.1">
    <property type="nucleotide sequence ID" value="NZ_CP041186.1"/>
</dbReference>
<keyword evidence="2" id="KW-1185">Reference proteome</keyword>
<gene>
    <name evidence="1" type="ORF">FIV42_13285</name>
</gene>
<dbReference type="OrthoDB" id="9816424at2"/>
<accession>A0A4Y6PTR0</accession>
<name>A0A4Y6PTR0_PERCE</name>
<organism evidence="1 2">
    <name type="scientific">Persicimonas caeni</name>
    <dbReference type="NCBI Taxonomy" id="2292766"/>
    <lineage>
        <taxon>Bacteria</taxon>
        <taxon>Deltaproteobacteria</taxon>
        <taxon>Bradymonadales</taxon>
        <taxon>Bradymonadaceae</taxon>
        <taxon>Persicimonas</taxon>
    </lineage>
</organism>
<dbReference type="Pfam" id="PF13469">
    <property type="entry name" value="Sulfotransfer_3"/>
    <property type="match status" value="1"/>
</dbReference>
<proteinExistence type="predicted"/>
<dbReference type="EMBL" id="CP041186">
    <property type="protein sequence ID" value="QDG51688.1"/>
    <property type="molecule type" value="Genomic_DNA"/>
</dbReference>
<evidence type="ECO:0000313" key="2">
    <source>
        <dbReference type="Proteomes" id="UP000315995"/>
    </source>
</evidence>
<dbReference type="Gene3D" id="3.40.50.300">
    <property type="entry name" value="P-loop containing nucleotide triphosphate hydrolases"/>
    <property type="match status" value="1"/>
</dbReference>